<dbReference type="AlphaFoldDB" id="A0A0W0GF98"/>
<dbReference type="Proteomes" id="UP000054988">
    <property type="component" value="Unassembled WGS sequence"/>
</dbReference>
<name>A0A0W0GF98_MONRR</name>
<keyword evidence="1" id="KW-1133">Transmembrane helix</keyword>
<protein>
    <submittedName>
        <fullName evidence="2">Uncharacterized protein</fullName>
    </submittedName>
</protein>
<organism evidence="2 3">
    <name type="scientific">Moniliophthora roreri</name>
    <name type="common">Frosty pod rot fungus</name>
    <name type="synonym">Monilia roreri</name>
    <dbReference type="NCBI Taxonomy" id="221103"/>
    <lineage>
        <taxon>Eukaryota</taxon>
        <taxon>Fungi</taxon>
        <taxon>Dikarya</taxon>
        <taxon>Basidiomycota</taxon>
        <taxon>Agaricomycotina</taxon>
        <taxon>Agaricomycetes</taxon>
        <taxon>Agaricomycetidae</taxon>
        <taxon>Agaricales</taxon>
        <taxon>Marasmiineae</taxon>
        <taxon>Marasmiaceae</taxon>
        <taxon>Moniliophthora</taxon>
    </lineage>
</organism>
<reference evidence="2 3" key="1">
    <citation type="submission" date="2015-12" db="EMBL/GenBank/DDBJ databases">
        <title>Draft genome sequence of Moniliophthora roreri, the causal agent of frosty pod rot of cacao.</title>
        <authorList>
            <person name="Aime M.C."/>
            <person name="Diaz-Valderrama J.R."/>
            <person name="Kijpornyongpan T."/>
            <person name="Phillips-Mora W."/>
        </authorList>
    </citation>
    <scope>NUCLEOTIDE SEQUENCE [LARGE SCALE GENOMIC DNA]</scope>
    <source>
        <strain evidence="2 3">MCA 2952</strain>
    </source>
</reference>
<evidence type="ECO:0000313" key="2">
    <source>
        <dbReference type="EMBL" id="KTB47189.1"/>
    </source>
</evidence>
<keyword evidence="1" id="KW-0812">Transmembrane</keyword>
<accession>A0A0W0GF98</accession>
<evidence type="ECO:0000313" key="3">
    <source>
        <dbReference type="Proteomes" id="UP000054988"/>
    </source>
</evidence>
<sequence>MSPNHAAELVTAIAEDGHGVAVVIGAIVTFVLAFALYRLLRLIYPCLTLFELESAESSLDVVFDNAASLEEKGLGNSLQESSEFLFHLEDLPRIPSRIVIGDHRMEQRCRETSTGYPAIVEDDNQHRYDIELNRRGNAVNRPSIAPPILPTASSSSTSHARAGADIITLILAVALCRFVRLLYPCLTVSELDKAEKTVQSTFSDAINNGCLYGHKLEIITQSKLRLRKRAAERREKFQLNNSIWKNFIGIDIELVPDIVQWYTAAERLQRDILVCLLTGSPA</sequence>
<comment type="caution">
    <text evidence="2">The sequence shown here is derived from an EMBL/GenBank/DDBJ whole genome shotgun (WGS) entry which is preliminary data.</text>
</comment>
<feature type="transmembrane region" description="Helical" evidence="1">
    <location>
        <begin position="20"/>
        <end position="40"/>
    </location>
</feature>
<gene>
    <name evidence="2" type="ORF">WG66_228</name>
</gene>
<keyword evidence="1" id="KW-0472">Membrane</keyword>
<evidence type="ECO:0000256" key="1">
    <source>
        <dbReference type="SAM" id="Phobius"/>
    </source>
</evidence>
<proteinExistence type="predicted"/>
<dbReference type="EMBL" id="LATX01000094">
    <property type="protein sequence ID" value="KTB47189.1"/>
    <property type="molecule type" value="Genomic_DNA"/>
</dbReference>